<name>A0A1Y4L4W9_9FIRM</name>
<keyword evidence="1" id="KW-0285">Flavoprotein</keyword>
<dbReference type="InterPro" id="IPR029039">
    <property type="entry name" value="Flavoprotein-like_sf"/>
</dbReference>
<dbReference type="Pfam" id="PF03358">
    <property type="entry name" value="FMN_red"/>
    <property type="match status" value="1"/>
</dbReference>
<dbReference type="GO" id="GO:0016491">
    <property type="term" value="F:oxidoreductase activity"/>
    <property type="evidence" value="ECO:0007669"/>
    <property type="project" value="InterPro"/>
</dbReference>
<protein>
    <submittedName>
        <fullName evidence="4">FMN reductase</fullName>
    </submittedName>
</protein>
<dbReference type="InterPro" id="IPR005025">
    <property type="entry name" value="FMN_Rdtase-like_dom"/>
</dbReference>
<feature type="domain" description="NADPH-dependent FMN reductase-like" evidence="3">
    <location>
        <begin position="10"/>
        <end position="114"/>
    </location>
</feature>
<evidence type="ECO:0000259" key="3">
    <source>
        <dbReference type="Pfam" id="PF03358"/>
    </source>
</evidence>
<reference evidence="5" key="1">
    <citation type="submission" date="2017-04" db="EMBL/GenBank/DDBJ databases">
        <title>Function of individual gut microbiota members based on whole genome sequencing of pure cultures obtained from chicken caecum.</title>
        <authorList>
            <person name="Medvecky M."/>
            <person name="Cejkova D."/>
            <person name="Polansky O."/>
            <person name="Karasova D."/>
            <person name="Kubasova T."/>
            <person name="Cizek A."/>
            <person name="Rychlik I."/>
        </authorList>
    </citation>
    <scope>NUCLEOTIDE SEQUENCE [LARGE SCALE GENOMIC DNA]</scope>
    <source>
        <strain evidence="5">An180</strain>
    </source>
</reference>
<evidence type="ECO:0000313" key="4">
    <source>
        <dbReference type="EMBL" id="OUP51833.1"/>
    </source>
</evidence>
<proteinExistence type="predicted"/>
<dbReference type="InterPro" id="IPR051796">
    <property type="entry name" value="ISF_SsuE-like"/>
</dbReference>
<evidence type="ECO:0000313" key="5">
    <source>
        <dbReference type="Proteomes" id="UP000195897"/>
    </source>
</evidence>
<dbReference type="PANTHER" id="PTHR43278">
    <property type="entry name" value="NAD(P)H-DEPENDENT FMN-CONTAINING OXIDOREDUCTASE YWQN-RELATED"/>
    <property type="match status" value="1"/>
</dbReference>
<organism evidence="4 5">
    <name type="scientific">Butyricicoccus pullicaecorum</name>
    <dbReference type="NCBI Taxonomy" id="501571"/>
    <lineage>
        <taxon>Bacteria</taxon>
        <taxon>Bacillati</taxon>
        <taxon>Bacillota</taxon>
        <taxon>Clostridia</taxon>
        <taxon>Eubacteriales</taxon>
        <taxon>Butyricicoccaceae</taxon>
        <taxon>Butyricicoccus</taxon>
    </lineage>
</organism>
<dbReference type="AlphaFoldDB" id="A0A1Y4L4W9"/>
<dbReference type="EMBL" id="NFKK01000016">
    <property type="protein sequence ID" value="OUP51833.1"/>
    <property type="molecule type" value="Genomic_DNA"/>
</dbReference>
<comment type="caution">
    <text evidence="4">The sequence shown here is derived from an EMBL/GenBank/DDBJ whole genome shotgun (WGS) entry which is preliminary data.</text>
</comment>
<keyword evidence="2" id="KW-0288">FMN</keyword>
<dbReference type="Gene3D" id="3.40.50.360">
    <property type="match status" value="1"/>
</dbReference>
<sequence>MYILGLSFGRKMGNTDILVKEALFGAREAEPDAEIKFINTNRLKIDRCIGCGACSGSLEKGGDNDCIIKDDMQMVEDEIRKADCLIVGAPVYVLQPVGQFKNLVDRFSCRHDVSAINWVLDKRRAGQAPGDPDAFPQERFKRRTVSYISVGGATTKNWVSMGTATMHLFGFPAMMKVVGNYDAHHMGTTGNPVLDEKLMSDIHEMGKQTALAYHKKDEEIEWFGETGTCPVCHQNLLMMNGTTTVECPICGIEGKLSVEGDQVKVTFSEQQQARARGTFAGLREHTVEIQGFGAICGPKLAAIKDELPEMLDKYKNFDAYINK</sequence>
<dbReference type="SUPFAM" id="SSF52218">
    <property type="entry name" value="Flavoproteins"/>
    <property type="match status" value="1"/>
</dbReference>
<evidence type="ECO:0000256" key="1">
    <source>
        <dbReference type="ARBA" id="ARBA00022630"/>
    </source>
</evidence>
<accession>A0A1Y4L4W9</accession>
<gene>
    <name evidence="4" type="ORF">B5F17_11330</name>
</gene>
<dbReference type="RefSeq" id="WP_087373938.1">
    <property type="nucleotide sequence ID" value="NZ_NFKK01000016.1"/>
</dbReference>
<dbReference type="Proteomes" id="UP000195897">
    <property type="component" value="Unassembled WGS sequence"/>
</dbReference>
<evidence type="ECO:0000256" key="2">
    <source>
        <dbReference type="ARBA" id="ARBA00022643"/>
    </source>
</evidence>
<dbReference type="PANTHER" id="PTHR43278:SF2">
    <property type="entry name" value="IRON-SULFUR FLAVOPROTEIN"/>
    <property type="match status" value="1"/>
</dbReference>